<keyword evidence="6" id="KW-1185">Reference proteome</keyword>
<dbReference type="InterPro" id="IPR045004">
    <property type="entry name" value="ECH_dom"/>
</dbReference>
<organism evidence="5 6">
    <name type="scientific">Thelephora terrestris</name>
    <dbReference type="NCBI Taxonomy" id="56493"/>
    <lineage>
        <taxon>Eukaryota</taxon>
        <taxon>Fungi</taxon>
        <taxon>Dikarya</taxon>
        <taxon>Basidiomycota</taxon>
        <taxon>Agaricomycotina</taxon>
        <taxon>Agaricomycetes</taxon>
        <taxon>Thelephorales</taxon>
        <taxon>Thelephoraceae</taxon>
        <taxon>Thelephora</taxon>
    </lineage>
</organism>
<proteinExistence type="predicted"/>
<dbReference type="Gene3D" id="3.90.226.10">
    <property type="entry name" value="2-enoyl-CoA Hydratase, Chain A, domain 1"/>
    <property type="match status" value="1"/>
</dbReference>
<dbReference type="SUPFAM" id="SSF52096">
    <property type="entry name" value="ClpP/crotonase"/>
    <property type="match status" value="1"/>
</dbReference>
<protein>
    <recommendedName>
        <fullName evidence="2">3-hydroxyisobutyryl-CoA hydrolase</fullName>
        <ecNumber evidence="2">3.1.2.4</ecNumber>
    </recommendedName>
</protein>
<evidence type="ECO:0000313" key="6">
    <source>
        <dbReference type="Proteomes" id="UP000736335"/>
    </source>
</evidence>
<dbReference type="EC" id="3.1.2.4" evidence="2"/>
<dbReference type="EMBL" id="WIUZ02000001">
    <property type="protein sequence ID" value="KAF9792845.1"/>
    <property type="molecule type" value="Genomic_DNA"/>
</dbReference>
<evidence type="ECO:0000256" key="3">
    <source>
        <dbReference type="ARBA" id="ARBA00022801"/>
    </source>
</evidence>
<dbReference type="CDD" id="cd06558">
    <property type="entry name" value="crotonase-like"/>
    <property type="match status" value="1"/>
</dbReference>
<keyword evidence="3 5" id="KW-0378">Hydrolase</keyword>
<reference evidence="5" key="1">
    <citation type="journal article" date="2020" name="Nat. Commun.">
        <title>Large-scale genome sequencing of mycorrhizal fungi provides insights into the early evolution of symbiotic traits.</title>
        <authorList>
            <person name="Miyauchi S."/>
            <person name="Kiss E."/>
            <person name="Kuo A."/>
            <person name="Drula E."/>
            <person name="Kohler A."/>
            <person name="Sanchez-Garcia M."/>
            <person name="Morin E."/>
            <person name="Andreopoulos B."/>
            <person name="Barry K.W."/>
            <person name="Bonito G."/>
            <person name="Buee M."/>
            <person name="Carver A."/>
            <person name="Chen C."/>
            <person name="Cichocki N."/>
            <person name="Clum A."/>
            <person name="Culley D."/>
            <person name="Crous P.W."/>
            <person name="Fauchery L."/>
            <person name="Girlanda M."/>
            <person name="Hayes R.D."/>
            <person name="Keri Z."/>
            <person name="LaButti K."/>
            <person name="Lipzen A."/>
            <person name="Lombard V."/>
            <person name="Magnuson J."/>
            <person name="Maillard F."/>
            <person name="Murat C."/>
            <person name="Nolan M."/>
            <person name="Ohm R.A."/>
            <person name="Pangilinan J."/>
            <person name="Pereira M.F."/>
            <person name="Perotto S."/>
            <person name="Peter M."/>
            <person name="Pfister S."/>
            <person name="Riley R."/>
            <person name="Sitrit Y."/>
            <person name="Stielow J.B."/>
            <person name="Szollosi G."/>
            <person name="Zifcakova L."/>
            <person name="Stursova M."/>
            <person name="Spatafora J.W."/>
            <person name="Tedersoo L."/>
            <person name="Vaario L.M."/>
            <person name="Yamada A."/>
            <person name="Yan M."/>
            <person name="Wang P."/>
            <person name="Xu J."/>
            <person name="Bruns T."/>
            <person name="Baldrian P."/>
            <person name="Vilgalys R."/>
            <person name="Dunand C."/>
            <person name="Henrissat B."/>
            <person name="Grigoriev I.V."/>
            <person name="Hibbett D."/>
            <person name="Nagy L.G."/>
            <person name="Martin F.M."/>
        </authorList>
    </citation>
    <scope>NUCLEOTIDE SEQUENCE</scope>
    <source>
        <strain evidence="5">UH-Tt-Lm1</strain>
    </source>
</reference>
<comment type="catalytic activity">
    <reaction evidence="1">
        <text>3-hydroxy-2-methylpropanoyl-CoA + H2O = 3-hydroxy-2-methylpropanoate + CoA + H(+)</text>
        <dbReference type="Rhea" id="RHEA:20888"/>
        <dbReference type="ChEBI" id="CHEBI:11805"/>
        <dbReference type="ChEBI" id="CHEBI:15377"/>
        <dbReference type="ChEBI" id="CHEBI:15378"/>
        <dbReference type="ChEBI" id="CHEBI:57287"/>
        <dbReference type="ChEBI" id="CHEBI:57340"/>
        <dbReference type="EC" id="3.1.2.4"/>
    </reaction>
</comment>
<dbReference type="Pfam" id="PF16113">
    <property type="entry name" value="ECH_2"/>
    <property type="match status" value="1"/>
</dbReference>
<dbReference type="OrthoDB" id="1737613at2759"/>
<comment type="caution">
    <text evidence="5">The sequence shown here is derived from an EMBL/GenBank/DDBJ whole genome shotgun (WGS) entry which is preliminary data.</text>
</comment>
<sequence>MRTPQTSALAATRRTSQIARHMMSTSSQASEEAPVLFESNGSVRSYILNRPKKLNALDATMLGLLKPKIQEWNQSSLCGLVVGRGVGRAFCAGGDVASANTRTEVIENAADAKTRHKAIEYFESEFEVDYMLAAISKPYVAIIDGITMGGGVGLSAMAPFRIATETTSFAMPETKIGYAPDVGANYFLNRLDGELGAYLALTGETLKGRAVFVHGLATHYIPQRRIPAVLEALASLENPTMDTINSTIELSYYEPEASEPSIALTGSVRAALDSAFSHRSVDKIFESLETYKQSSDEQVKAWAASTLEALNLRSPTSLRVALHALRENKDLGLIDALRTELGIATALCNGASPDFETGVTAVLNKTPGRPNWKPATLAEVPEKTIIHDFFSPSSEYLISKPDFYPTAGFDTPRHPMRYALPSQERIMRYVTQDTPDGGGLAVSRDQVLQYFEQQTKGKGGVREKVSEVLDRMCEEEVGKDGKGWLRWKH</sequence>
<dbReference type="InterPro" id="IPR029045">
    <property type="entry name" value="ClpP/crotonase-like_dom_sf"/>
</dbReference>
<dbReference type="PANTHER" id="PTHR43176">
    <property type="entry name" value="3-HYDROXYISOBUTYRYL-COA HYDROLASE-RELATED"/>
    <property type="match status" value="1"/>
</dbReference>
<evidence type="ECO:0000256" key="1">
    <source>
        <dbReference type="ARBA" id="ARBA00001709"/>
    </source>
</evidence>
<dbReference type="AlphaFoldDB" id="A0A9P6HR02"/>
<dbReference type="GO" id="GO:0003860">
    <property type="term" value="F:3-hydroxyisobutyryl-CoA hydrolase activity"/>
    <property type="evidence" value="ECO:0007669"/>
    <property type="project" value="UniProtKB-EC"/>
</dbReference>
<dbReference type="PANTHER" id="PTHR43176:SF3">
    <property type="entry name" value="3-HYDROXYISOBUTYRYL-COA HYDROLASE, MITOCHONDRIAL"/>
    <property type="match status" value="1"/>
</dbReference>
<accession>A0A9P6HR02</accession>
<gene>
    <name evidence="5" type="ORF">BJ322DRAFT_1153244</name>
</gene>
<evidence type="ECO:0000259" key="4">
    <source>
        <dbReference type="Pfam" id="PF16113"/>
    </source>
</evidence>
<evidence type="ECO:0000313" key="5">
    <source>
        <dbReference type="EMBL" id="KAF9792845.1"/>
    </source>
</evidence>
<evidence type="ECO:0000256" key="2">
    <source>
        <dbReference type="ARBA" id="ARBA00011915"/>
    </source>
</evidence>
<dbReference type="GO" id="GO:0006574">
    <property type="term" value="P:L-valine catabolic process"/>
    <property type="evidence" value="ECO:0007669"/>
    <property type="project" value="TreeGrafter"/>
</dbReference>
<dbReference type="NCBIfam" id="NF004127">
    <property type="entry name" value="PRK05617.1"/>
    <property type="match status" value="1"/>
</dbReference>
<dbReference type="GO" id="GO:0005739">
    <property type="term" value="C:mitochondrion"/>
    <property type="evidence" value="ECO:0007669"/>
    <property type="project" value="TreeGrafter"/>
</dbReference>
<dbReference type="Proteomes" id="UP000736335">
    <property type="component" value="Unassembled WGS sequence"/>
</dbReference>
<dbReference type="InterPro" id="IPR032259">
    <property type="entry name" value="HIBYL-CoA-H"/>
</dbReference>
<name>A0A9P6HR02_9AGAM</name>
<feature type="domain" description="Enoyl-CoA hydratase/isomerase" evidence="4">
    <location>
        <begin position="44"/>
        <end position="385"/>
    </location>
</feature>
<reference evidence="5" key="2">
    <citation type="submission" date="2020-11" db="EMBL/GenBank/DDBJ databases">
        <authorList>
            <consortium name="DOE Joint Genome Institute"/>
            <person name="Kuo A."/>
            <person name="Miyauchi S."/>
            <person name="Kiss E."/>
            <person name="Drula E."/>
            <person name="Kohler A."/>
            <person name="Sanchez-Garcia M."/>
            <person name="Andreopoulos B."/>
            <person name="Barry K.W."/>
            <person name="Bonito G."/>
            <person name="Buee M."/>
            <person name="Carver A."/>
            <person name="Chen C."/>
            <person name="Cichocki N."/>
            <person name="Clum A."/>
            <person name="Culley D."/>
            <person name="Crous P.W."/>
            <person name="Fauchery L."/>
            <person name="Girlanda M."/>
            <person name="Hayes R."/>
            <person name="Keri Z."/>
            <person name="Labutti K."/>
            <person name="Lipzen A."/>
            <person name="Lombard V."/>
            <person name="Magnuson J."/>
            <person name="Maillard F."/>
            <person name="Morin E."/>
            <person name="Murat C."/>
            <person name="Nolan M."/>
            <person name="Ohm R."/>
            <person name="Pangilinan J."/>
            <person name="Pereira M."/>
            <person name="Perotto S."/>
            <person name="Peter M."/>
            <person name="Riley R."/>
            <person name="Sitrit Y."/>
            <person name="Stielow B."/>
            <person name="Szollosi G."/>
            <person name="Zifcakova L."/>
            <person name="Stursova M."/>
            <person name="Spatafora J.W."/>
            <person name="Tedersoo L."/>
            <person name="Vaario L.-M."/>
            <person name="Yamada A."/>
            <person name="Yan M."/>
            <person name="Wang P."/>
            <person name="Xu J."/>
            <person name="Bruns T."/>
            <person name="Baldrian P."/>
            <person name="Vilgalys R."/>
            <person name="Henrissat B."/>
            <person name="Grigoriev I.V."/>
            <person name="Hibbett D."/>
            <person name="Nagy L.G."/>
            <person name="Martin F.M."/>
        </authorList>
    </citation>
    <scope>NUCLEOTIDE SEQUENCE</scope>
    <source>
        <strain evidence="5">UH-Tt-Lm1</strain>
    </source>
</reference>